<reference evidence="1 2" key="1">
    <citation type="submission" date="2020-04" db="EMBL/GenBank/DDBJ databases">
        <authorList>
            <consortium name="Genoscope - CEA"/>
            <person name="William W."/>
        </authorList>
    </citation>
    <scope>NUCLEOTIDE SEQUENCE [LARGE SCALE GENOMIC DNA]</scope>
    <source>
        <strain evidence="1 2">SG7</strain>
    </source>
</reference>
<dbReference type="AlphaFoldDB" id="A0A8D6PVB9"/>
<dbReference type="CDD" id="cd11714">
    <property type="entry name" value="GINS_A_archaea"/>
    <property type="match status" value="1"/>
</dbReference>
<protein>
    <submittedName>
        <fullName evidence="1">Uncharacterized protein</fullName>
    </submittedName>
</protein>
<evidence type="ECO:0000313" key="2">
    <source>
        <dbReference type="Proteomes" id="UP000679213"/>
    </source>
</evidence>
<evidence type="ECO:0000313" key="1">
    <source>
        <dbReference type="EMBL" id="CAB3287975.1"/>
    </source>
</evidence>
<dbReference type="Proteomes" id="UP000679213">
    <property type="component" value="Chromosome I"/>
</dbReference>
<gene>
    <name evidence="1" type="ORF">MLAUSG7_0484</name>
</gene>
<name>A0A8D6PVB9_9EURY</name>
<keyword evidence="2" id="KW-1185">Reference proteome</keyword>
<sequence length="171" mass="20541">MSNIYNSLKNYFFEEIKSDKLLKLPDNFYEDIRKYINEINDEIEIDRVKYYFKELRKLRIYKAMYLDESREYLLPEEENIINAIENIVVEVKIKELEEENEIIDIPKSIYTTNDIDVVKIDKNFPPFTDGTFIYHLNKNDVISLNKRIVNILQKHNIVSKIGESYEDAKED</sequence>
<proteinExistence type="predicted"/>
<dbReference type="EMBL" id="LR792632">
    <property type="protein sequence ID" value="CAB3287975.1"/>
    <property type="molecule type" value="Genomic_DNA"/>
</dbReference>
<accession>A0A8D6PP38</accession>
<dbReference type="KEGG" id="mesg:MLAUSG7_0484"/>
<accession>A0A8D6PVB9</accession>
<organism evidence="1 2">
    <name type="scientific">Methanocaldococcus lauensis</name>
    <dbReference type="NCBI Taxonomy" id="2546128"/>
    <lineage>
        <taxon>Archaea</taxon>
        <taxon>Methanobacteriati</taxon>
        <taxon>Methanobacteriota</taxon>
        <taxon>Methanomada group</taxon>
        <taxon>Methanococci</taxon>
        <taxon>Methanococcales</taxon>
        <taxon>Methanocaldococcaceae</taxon>
        <taxon>Methanocaldococcus</taxon>
    </lineage>
</organism>